<comment type="caution">
    <text evidence="1">The sequence shown here is derived from an EMBL/GenBank/DDBJ whole genome shotgun (WGS) entry which is preliminary data.</text>
</comment>
<proteinExistence type="predicted"/>
<feature type="non-terminal residue" evidence="1">
    <location>
        <position position="1"/>
    </location>
</feature>
<protein>
    <submittedName>
        <fullName evidence="1">NAD+--asparagine ADP-ribosyltransferase</fullName>
    </submittedName>
</protein>
<sequence>TEFDDMVINGDLNSRYAYGGAFLAELIPLGKPGKLGKLDKLTGKGLLPGEGNVGTYKQLIKQGTAFDNITPHHMPSAGKMKQAGVGRNDGISMNMEQPHPGTGGRHRDTYTYGLSGKKLDGYLNLNYRDALANDIMDARRIYMRDGLYTPEIRQGLQNTIQMNKDVYPNLFGK</sequence>
<accession>M9LL17</accession>
<evidence type="ECO:0000313" key="2">
    <source>
        <dbReference type="Proteomes" id="UP000029453"/>
    </source>
</evidence>
<gene>
    <name evidence="1" type="ORF">PPOP_0128</name>
</gene>
<dbReference type="EMBL" id="BALG01000007">
    <property type="protein sequence ID" value="GAC40801.1"/>
    <property type="molecule type" value="Genomic_DNA"/>
</dbReference>
<keyword evidence="2" id="KW-1185">Reference proteome</keyword>
<dbReference type="AlphaFoldDB" id="M9LL17"/>
<dbReference type="Proteomes" id="UP000029453">
    <property type="component" value="Unassembled WGS sequence"/>
</dbReference>
<keyword evidence="1" id="KW-0808">Transferase</keyword>
<name>M9LL17_PAEPP</name>
<organism evidence="1 2">
    <name type="scientific">Paenibacillus popilliae ATCC 14706</name>
    <dbReference type="NCBI Taxonomy" id="1212764"/>
    <lineage>
        <taxon>Bacteria</taxon>
        <taxon>Bacillati</taxon>
        <taxon>Bacillota</taxon>
        <taxon>Bacilli</taxon>
        <taxon>Bacillales</taxon>
        <taxon>Paenibacillaceae</taxon>
        <taxon>Paenibacillus</taxon>
    </lineage>
</organism>
<reference evidence="1 2" key="1">
    <citation type="submission" date="2012-10" db="EMBL/GenBank/DDBJ databases">
        <title>Draft Genome Sequence of Paenibacillus popilliae ATCC 14706T.</title>
        <authorList>
            <person name="Iiyama K."/>
            <person name="Mori K."/>
            <person name="Mon H."/>
            <person name="Chieda Y."/>
            <person name="Lee J.M."/>
            <person name="Kusakabe T."/>
            <person name="Tashiro K."/>
            <person name="Asano S."/>
            <person name="Yasunaga-Aoki C."/>
            <person name="Shimizu S."/>
        </authorList>
    </citation>
    <scope>NUCLEOTIDE SEQUENCE [LARGE SCALE GENOMIC DNA]</scope>
    <source>
        <strain evidence="1 2">ATCC 14706</strain>
    </source>
</reference>
<dbReference type="GO" id="GO:0016740">
    <property type="term" value="F:transferase activity"/>
    <property type="evidence" value="ECO:0007669"/>
    <property type="project" value="UniProtKB-KW"/>
</dbReference>
<evidence type="ECO:0000313" key="1">
    <source>
        <dbReference type="EMBL" id="GAC40801.1"/>
    </source>
</evidence>